<evidence type="ECO:0000313" key="2">
    <source>
        <dbReference type="EMBL" id="ESO91206.1"/>
    </source>
</evidence>
<dbReference type="CTD" id="20236049"/>
<feature type="region of interest" description="Disordered" evidence="1">
    <location>
        <begin position="1"/>
        <end position="113"/>
    </location>
</feature>
<feature type="compositionally biased region" description="Basic and acidic residues" evidence="1">
    <location>
        <begin position="69"/>
        <end position="111"/>
    </location>
</feature>
<proteinExistence type="predicted"/>
<dbReference type="KEGG" id="lgi:LOTGIDRAFT_153639"/>
<name>V4ACZ7_LOTGI</name>
<accession>V4ACZ7</accession>
<evidence type="ECO:0000256" key="1">
    <source>
        <dbReference type="SAM" id="MobiDB-lite"/>
    </source>
</evidence>
<dbReference type="HOGENOM" id="CLU_1054811_0_0_1"/>
<feature type="compositionally biased region" description="Basic and acidic residues" evidence="1">
    <location>
        <begin position="34"/>
        <end position="60"/>
    </location>
</feature>
<dbReference type="RefSeq" id="XP_009057910.1">
    <property type="nucleotide sequence ID" value="XM_009059662.1"/>
</dbReference>
<evidence type="ECO:0000313" key="3">
    <source>
        <dbReference type="Proteomes" id="UP000030746"/>
    </source>
</evidence>
<dbReference type="Proteomes" id="UP000030746">
    <property type="component" value="Unassembled WGS sequence"/>
</dbReference>
<reference evidence="2 3" key="1">
    <citation type="journal article" date="2013" name="Nature">
        <title>Insights into bilaterian evolution from three spiralian genomes.</title>
        <authorList>
            <person name="Simakov O."/>
            <person name="Marletaz F."/>
            <person name="Cho S.J."/>
            <person name="Edsinger-Gonzales E."/>
            <person name="Havlak P."/>
            <person name="Hellsten U."/>
            <person name="Kuo D.H."/>
            <person name="Larsson T."/>
            <person name="Lv J."/>
            <person name="Arendt D."/>
            <person name="Savage R."/>
            <person name="Osoegawa K."/>
            <person name="de Jong P."/>
            <person name="Grimwood J."/>
            <person name="Chapman J.A."/>
            <person name="Shapiro H."/>
            <person name="Aerts A."/>
            <person name="Otillar R.P."/>
            <person name="Terry A.Y."/>
            <person name="Boore J.L."/>
            <person name="Grigoriev I.V."/>
            <person name="Lindberg D.R."/>
            <person name="Seaver E.C."/>
            <person name="Weisblat D.A."/>
            <person name="Putnam N.H."/>
            <person name="Rokhsar D.S."/>
        </authorList>
    </citation>
    <scope>NUCLEOTIDE SEQUENCE [LARGE SCALE GENOMIC DNA]</scope>
</reference>
<dbReference type="GeneID" id="20236049"/>
<sequence length="264" mass="30955">MPDKRECQTRENARPERMPDKRECQTSENARQVRMPDKRECQARENARQERMPDKRECQARENASQVRMPDKRECQTSENARQERMPGKRECQTRENARQERMPDKRECQSKENASQMYEYTIHVNLSAIYKSPLNIQIEGGSAPDKSDDLKWNPWGMEFEKDQDRLPALHHEAPEINWGMNERVLGKRSPLDSKDNITDEVVVEIWGKAAIDYLRHFKKRMKRLTKKGRLNSLKTEVCEGGFSLLGKLMIFLTFDGQKLKGGQ</sequence>
<organism evidence="2 3">
    <name type="scientific">Lottia gigantea</name>
    <name type="common">Giant owl limpet</name>
    <dbReference type="NCBI Taxonomy" id="225164"/>
    <lineage>
        <taxon>Eukaryota</taxon>
        <taxon>Metazoa</taxon>
        <taxon>Spiralia</taxon>
        <taxon>Lophotrochozoa</taxon>
        <taxon>Mollusca</taxon>
        <taxon>Gastropoda</taxon>
        <taxon>Patellogastropoda</taxon>
        <taxon>Lottioidea</taxon>
        <taxon>Lottiidae</taxon>
        <taxon>Lottia</taxon>
    </lineage>
</organism>
<keyword evidence="3" id="KW-1185">Reference proteome</keyword>
<feature type="compositionally biased region" description="Basic and acidic residues" evidence="1">
    <location>
        <begin position="1"/>
        <end position="25"/>
    </location>
</feature>
<dbReference type="AlphaFoldDB" id="V4ACZ7"/>
<protein>
    <submittedName>
        <fullName evidence="2">Uncharacterized protein</fullName>
    </submittedName>
</protein>
<dbReference type="EMBL" id="KB202283">
    <property type="protein sequence ID" value="ESO91206.1"/>
    <property type="molecule type" value="Genomic_DNA"/>
</dbReference>
<gene>
    <name evidence="2" type="ORF">LOTGIDRAFT_153639</name>
</gene>